<feature type="region of interest" description="Disordered" evidence="1">
    <location>
        <begin position="1"/>
        <end position="91"/>
    </location>
</feature>
<comment type="caution">
    <text evidence="2">The sequence shown here is derived from an EMBL/GenBank/DDBJ whole genome shotgun (WGS) entry which is preliminary data.</text>
</comment>
<organism evidence="2 3">
    <name type="scientific">Caenorhabditis auriculariae</name>
    <dbReference type="NCBI Taxonomy" id="2777116"/>
    <lineage>
        <taxon>Eukaryota</taxon>
        <taxon>Metazoa</taxon>
        <taxon>Ecdysozoa</taxon>
        <taxon>Nematoda</taxon>
        <taxon>Chromadorea</taxon>
        <taxon>Rhabditida</taxon>
        <taxon>Rhabditina</taxon>
        <taxon>Rhabditomorpha</taxon>
        <taxon>Rhabditoidea</taxon>
        <taxon>Rhabditidae</taxon>
        <taxon>Peloderinae</taxon>
        <taxon>Caenorhabditis</taxon>
    </lineage>
</organism>
<evidence type="ECO:0000313" key="3">
    <source>
        <dbReference type="Proteomes" id="UP000835052"/>
    </source>
</evidence>
<dbReference type="AlphaFoldDB" id="A0A8S1GYP9"/>
<evidence type="ECO:0000256" key="1">
    <source>
        <dbReference type="SAM" id="MobiDB-lite"/>
    </source>
</evidence>
<gene>
    <name evidence="2" type="ORF">CAUJ_LOCUS5025</name>
</gene>
<accession>A0A8S1GYP9</accession>
<proteinExistence type="predicted"/>
<sequence length="127" mass="14044">MKKAGRDWQKPGERSCKDLCSDRRAQDSQEKKESGQENGRPEHGKGRLAKKGNRPERVIDARIHGTIGTRRKEAGQKASLGPASCMCHRPSSSTHHQLAIAPNEQMSLSASLLSADVHAFSFFSFRC</sequence>
<name>A0A8S1GYP9_9PELO</name>
<keyword evidence="3" id="KW-1185">Reference proteome</keyword>
<feature type="compositionally biased region" description="Basic and acidic residues" evidence="1">
    <location>
        <begin position="53"/>
        <end position="63"/>
    </location>
</feature>
<reference evidence="2" key="1">
    <citation type="submission" date="2020-10" db="EMBL/GenBank/DDBJ databases">
        <authorList>
            <person name="Kikuchi T."/>
        </authorList>
    </citation>
    <scope>NUCLEOTIDE SEQUENCE</scope>
    <source>
        <strain evidence="2">NKZ352</strain>
    </source>
</reference>
<feature type="compositionally biased region" description="Basic and acidic residues" evidence="1">
    <location>
        <begin position="1"/>
        <end position="45"/>
    </location>
</feature>
<dbReference type="Proteomes" id="UP000835052">
    <property type="component" value="Unassembled WGS sequence"/>
</dbReference>
<dbReference type="EMBL" id="CAJGYM010000010">
    <property type="protein sequence ID" value="CAD6189106.1"/>
    <property type="molecule type" value="Genomic_DNA"/>
</dbReference>
<evidence type="ECO:0000313" key="2">
    <source>
        <dbReference type="EMBL" id="CAD6189106.1"/>
    </source>
</evidence>
<protein>
    <submittedName>
        <fullName evidence="2">Uncharacterized protein</fullName>
    </submittedName>
</protein>